<dbReference type="EMBL" id="QKYT01000006">
    <property type="protein sequence ID" value="RIA99232.1"/>
    <property type="molecule type" value="Genomic_DNA"/>
</dbReference>
<dbReference type="InterPro" id="IPR035979">
    <property type="entry name" value="RBD_domain_sf"/>
</dbReference>
<dbReference type="PROSITE" id="PS50158">
    <property type="entry name" value="ZF_CCHC"/>
    <property type="match status" value="1"/>
</dbReference>
<evidence type="ECO:0000259" key="4">
    <source>
        <dbReference type="PROSITE" id="PS50102"/>
    </source>
</evidence>
<feature type="domain" description="CCHC-type" evidence="5">
    <location>
        <begin position="117"/>
        <end position="132"/>
    </location>
</feature>
<evidence type="ECO:0000259" key="5">
    <source>
        <dbReference type="PROSITE" id="PS50158"/>
    </source>
</evidence>
<accession>A0A397TMP7</accession>
<dbReference type="STRING" id="658196.A0A397TMP7"/>
<evidence type="ECO:0000313" key="7">
    <source>
        <dbReference type="Proteomes" id="UP000265703"/>
    </source>
</evidence>
<dbReference type="Proteomes" id="UP000265703">
    <property type="component" value="Unassembled WGS sequence"/>
</dbReference>
<feature type="compositionally biased region" description="Polar residues" evidence="3">
    <location>
        <begin position="340"/>
        <end position="355"/>
    </location>
</feature>
<dbReference type="PANTHER" id="PTHR48038">
    <property type="entry name" value="RIBONUCLEOPROTEIN RB97D"/>
    <property type="match status" value="1"/>
</dbReference>
<dbReference type="PANTHER" id="PTHR48038:SF1">
    <property type="entry name" value="RIBONUCLEOPROTEIN RB97D"/>
    <property type="match status" value="1"/>
</dbReference>
<reference evidence="6 7" key="1">
    <citation type="submission" date="2018-06" db="EMBL/GenBank/DDBJ databases">
        <title>Comparative genomics reveals the genomic features of Rhizophagus irregularis, R. cerebriforme, R. diaphanum and Gigaspora rosea, and their symbiotic lifestyle signature.</title>
        <authorList>
            <person name="Morin E."/>
            <person name="San Clemente H."/>
            <person name="Chen E.C.H."/>
            <person name="De La Providencia I."/>
            <person name="Hainaut M."/>
            <person name="Kuo A."/>
            <person name="Kohler A."/>
            <person name="Murat C."/>
            <person name="Tang N."/>
            <person name="Roy S."/>
            <person name="Loubradou J."/>
            <person name="Henrissat B."/>
            <person name="Grigoriev I.V."/>
            <person name="Corradi N."/>
            <person name="Roux C."/>
            <person name="Martin F.M."/>
        </authorList>
    </citation>
    <scope>NUCLEOTIDE SEQUENCE [LARGE SCALE GENOMIC DNA]</scope>
    <source>
        <strain evidence="6 7">DAOM 227022</strain>
    </source>
</reference>
<dbReference type="PROSITE" id="PS50102">
    <property type="entry name" value="RRM"/>
    <property type="match status" value="1"/>
</dbReference>
<keyword evidence="1" id="KW-0479">Metal-binding</keyword>
<dbReference type="Pfam" id="PF00098">
    <property type="entry name" value="zf-CCHC"/>
    <property type="match status" value="1"/>
</dbReference>
<feature type="compositionally biased region" description="Basic residues" evidence="3">
    <location>
        <begin position="84"/>
        <end position="100"/>
    </location>
</feature>
<dbReference type="Gene3D" id="3.30.70.330">
    <property type="match status" value="1"/>
</dbReference>
<feature type="region of interest" description="Disordered" evidence="3">
    <location>
        <begin position="80"/>
        <end position="112"/>
    </location>
</feature>
<dbReference type="Gene3D" id="4.10.60.10">
    <property type="entry name" value="Zinc finger, CCHC-type"/>
    <property type="match status" value="1"/>
</dbReference>
<dbReference type="AlphaFoldDB" id="A0A397TMP7"/>
<dbReference type="InterPro" id="IPR036875">
    <property type="entry name" value="Znf_CCHC_sf"/>
</dbReference>
<keyword evidence="1" id="KW-0863">Zinc-finger</keyword>
<dbReference type="SMART" id="SM00360">
    <property type="entry name" value="RRM"/>
    <property type="match status" value="1"/>
</dbReference>
<protein>
    <recommendedName>
        <fullName evidence="8">CCHC-type domain-containing protein</fullName>
    </recommendedName>
</protein>
<keyword evidence="2" id="KW-0694">RNA-binding</keyword>
<organism evidence="6 7">
    <name type="scientific">Glomus cerebriforme</name>
    <dbReference type="NCBI Taxonomy" id="658196"/>
    <lineage>
        <taxon>Eukaryota</taxon>
        <taxon>Fungi</taxon>
        <taxon>Fungi incertae sedis</taxon>
        <taxon>Mucoromycota</taxon>
        <taxon>Glomeromycotina</taxon>
        <taxon>Glomeromycetes</taxon>
        <taxon>Glomerales</taxon>
        <taxon>Glomeraceae</taxon>
        <taxon>Glomus</taxon>
    </lineage>
</organism>
<keyword evidence="7" id="KW-1185">Reference proteome</keyword>
<sequence>MPSAGVKVYVGHLPERARPEDIKECFSKYGNVVNMELKGNYGFIEYEERRICEEAIDSLNGTEFQGSQLRVEFAHGERNGNFKYHNHHHHHHHQNNHHHNSNNNNRGGGETKSTDTCFKCGLVGHWARECTSNGRELVSRKPGRYDDRRTSDSYVREPYSARDNRDKYIRDERYPLPPLPERGGYDRPYDRYGRDPPEVEYRREYRGTYDRPYERERDRPYDRTYPDREYERTGRDNYDRNYYANPRDGYDRDGYERRPLPPPDVTLYPGRGRPGSPPGPRRGSYERGIRDPPISSYRARSPIAPSRYPDTIIGPPPLRPSSPRGGIYRRRSMSPIRSGGRTSIPYSGRQRSPSPVSRPLASRRGPSTPTPPPRR</sequence>
<evidence type="ECO:0008006" key="8">
    <source>
        <dbReference type="Google" id="ProtNLM"/>
    </source>
</evidence>
<dbReference type="InterPro" id="IPR012677">
    <property type="entry name" value="Nucleotide-bd_a/b_plait_sf"/>
</dbReference>
<comment type="caution">
    <text evidence="6">The sequence shown here is derived from an EMBL/GenBank/DDBJ whole genome shotgun (WGS) entry which is preliminary data.</text>
</comment>
<dbReference type="GO" id="GO:0003723">
    <property type="term" value="F:RNA binding"/>
    <property type="evidence" value="ECO:0007669"/>
    <property type="project" value="UniProtKB-UniRule"/>
</dbReference>
<feature type="compositionally biased region" description="Basic and acidic residues" evidence="3">
    <location>
        <begin position="183"/>
        <end position="239"/>
    </location>
</feature>
<dbReference type="SUPFAM" id="SSF57756">
    <property type="entry name" value="Retrovirus zinc finger-like domains"/>
    <property type="match status" value="1"/>
</dbReference>
<name>A0A397TMP7_9GLOM</name>
<dbReference type="SUPFAM" id="SSF54928">
    <property type="entry name" value="RNA-binding domain, RBD"/>
    <property type="match status" value="1"/>
</dbReference>
<dbReference type="GO" id="GO:0008270">
    <property type="term" value="F:zinc ion binding"/>
    <property type="evidence" value="ECO:0007669"/>
    <property type="project" value="UniProtKB-KW"/>
</dbReference>
<evidence type="ECO:0000256" key="1">
    <source>
        <dbReference type="PROSITE-ProRule" id="PRU00047"/>
    </source>
</evidence>
<feature type="domain" description="RRM" evidence="4">
    <location>
        <begin position="6"/>
        <end position="76"/>
    </location>
</feature>
<evidence type="ECO:0000256" key="3">
    <source>
        <dbReference type="SAM" id="MobiDB-lite"/>
    </source>
</evidence>
<keyword evidence="1" id="KW-0862">Zinc</keyword>
<evidence type="ECO:0000313" key="6">
    <source>
        <dbReference type="EMBL" id="RIA99232.1"/>
    </source>
</evidence>
<feature type="compositionally biased region" description="Basic and acidic residues" evidence="3">
    <location>
        <begin position="248"/>
        <end position="259"/>
    </location>
</feature>
<dbReference type="Pfam" id="PF00076">
    <property type="entry name" value="RRM_1"/>
    <property type="match status" value="1"/>
</dbReference>
<feature type="compositionally biased region" description="Basic and acidic residues" evidence="3">
    <location>
        <begin position="137"/>
        <end position="174"/>
    </location>
</feature>
<dbReference type="SMART" id="SM00343">
    <property type="entry name" value="ZnF_C2HC"/>
    <property type="match status" value="1"/>
</dbReference>
<dbReference type="OrthoDB" id="1099063at2759"/>
<gene>
    <name evidence="6" type="ORF">C1645_811707</name>
</gene>
<feature type="region of interest" description="Disordered" evidence="3">
    <location>
        <begin position="137"/>
        <end position="375"/>
    </location>
</feature>
<dbReference type="InterPro" id="IPR000504">
    <property type="entry name" value="RRM_dom"/>
</dbReference>
<dbReference type="InterPro" id="IPR001878">
    <property type="entry name" value="Znf_CCHC"/>
</dbReference>
<evidence type="ECO:0000256" key="2">
    <source>
        <dbReference type="PROSITE-ProRule" id="PRU00176"/>
    </source>
</evidence>
<proteinExistence type="predicted"/>